<reference evidence="4 5" key="1">
    <citation type="submission" date="2019-04" db="EMBL/GenBank/DDBJ databases">
        <title>Chromosome genome assembly for Takifugu flavidus.</title>
        <authorList>
            <person name="Xiao S."/>
        </authorList>
    </citation>
    <scope>NUCLEOTIDE SEQUENCE [LARGE SCALE GENOMIC DNA]</scope>
    <source>
        <strain evidence="4">HTHZ2018</strain>
        <tissue evidence="4">Muscle</tissue>
    </source>
</reference>
<dbReference type="FunFam" id="1.10.340.70:FF:000001">
    <property type="entry name" value="Retrovirus-related Pol polyprotein from transposon gypsy-like Protein"/>
    <property type="match status" value="1"/>
</dbReference>
<accession>A0A5C6PJ03</accession>
<feature type="domain" description="Integrase zinc-binding" evidence="3">
    <location>
        <begin position="60"/>
        <end position="118"/>
    </location>
</feature>
<dbReference type="PANTHER" id="PTHR47266">
    <property type="entry name" value="ENDONUCLEASE-RELATED"/>
    <property type="match status" value="1"/>
</dbReference>
<comment type="caution">
    <text evidence="4">The sequence shown here is derived from an EMBL/GenBank/DDBJ whole genome shotgun (WGS) entry which is preliminary data.</text>
</comment>
<protein>
    <recommendedName>
        <fullName evidence="1">Gypsy retrotransposon integrase-like protein 1</fullName>
    </recommendedName>
</protein>
<keyword evidence="5" id="KW-1185">Reference proteome</keyword>
<evidence type="ECO:0000256" key="1">
    <source>
        <dbReference type="ARBA" id="ARBA00039658"/>
    </source>
</evidence>
<dbReference type="InterPro" id="IPR052160">
    <property type="entry name" value="Gypsy_RT_Integrase-like"/>
</dbReference>
<evidence type="ECO:0000259" key="3">
    <source>
        <dbReference type="Pfam" id="PF17921"/>
    </source>
</evidence>
<sequence length="166" mass="19177">MAQYLLSSEEDIILRHKSFTFSSIFEVRFKNIIQEHLKFSLLHVSWRPGPSTCPSNRLFVPDPVKAEVLEWAHASRLACHLGVRWTAGRLRQRFWWPAMEEEVQEFVNACPICDQQKQPSRSRTRRADRARPLRPKQDMGSENKGRGLESSGSQEFGPPHPPSPWG</sequence>
<gene>
    <name evidence="4" type="ORF">D4764_11G0003410</name>
</gene>
<evidence type="ECO:0000313" key="4">
    <source>
        <dbReference type="EMBL" id="TWW78220.1"/>
    </source>
</evidence>
<dbReference type="Gene3D" id="1.10.340.70">
    <property type="match status" value="1"/>
</dbReference>
<name>A0A5C6PJ03_9TELE</name>
<evidence type="ECO:0000256" key="2">
    <source>
        <dbReference type="SAM" id="MobiDB-lite"/>
    </source>
</evidence>
<dbReference type="InterPro" id="IPR041588">
    <property type="entry name" value="Integrase_H2C2"/>
</dbReference>
<dbReference type="Proteomes" id="UP000324091">
    <property type="component" value="Chromosome 11"/>
</dbReference>
<dbReference type="AlphaFoldDB" id="A0A5C6PJ03"/>
<evidence type="ECO:0000313" key="5">
    <source>
        <dbReference type="Proteomes" id="UP000324091"/>
    </source>
</evidence>
<dbReference type="EMBL" id="RHFK02000003">
    <property type="protein sequence ID" value="TWW78220.1"/>
    <property type="molecule type" value="Genomic_DNA"/>
</dbReference>
<organism evidence="4 5">
    <name type="scientific">Takifugu flavidus</name>
    <name type="common">sansaifugu</name>
    <dbReference type="NCBI Taxonomy" id="433684"/>
    <lineage>
        <taxon>Eukaryota</taxon>
        <taxon>Metazoa</taxon>
        <taxon>Chordata</taxon>
        <taxon>Craniata</taxon>
        <taxon>Vertebrata</taxon>
        <taxon>Euteleostomi</taxon>
        <taxon>Actinopterygii</taxon>
        <taxon>Neopterygii</taxon>
        <taxon>Teleostei</taxon>
        <taxon>Neoteleostei</taxon>
        <taxon>Acanthomorphata</taxon>
        <taxon>Eupercaria</taxon>
        <taxon>Tetraodontiformes</taxon>
        <taxon>Tetradontoidea</taxon>
        <taxon>Tetraodontidae</taxon>
        <taxon>Takifugu</taxon>
    </lineage>
</organism>
<feature type="compositionally biased region" description="Basic and acidic residues" evidence="2">
    <location>
        <begin position="125"/>
        <end position="147"/>
    </location>
</feature>
<feature type="region of interest" description="Disordered" evidence="2">
    <location>
        <begin position="117"/>
        <end position="166"/>
    </location>
</feature>
<dbReference type="Pfam" id="PF17921">
    <property type="entry name" value="Integrase_H2C2"/>
    <property type="match status" value="1"/>
</dbReference>
<proteinExistence type="predicted"/>